<keyword evidence="2" id="KW-0378">Hydrolase</keyword>
<dbReference type="Gene3D" id="3.40.50.1820">
    <property type="entry name" value="alpha/beta hydrolase"/>
    <property type="match status" value="1"/>
</dbReference>
<feature type="domain" description="AB hydrolase-1" evidence="1">
    <location>
        <begin position="49"/>
        <end position="141"/>
    </location>
</feature>
<sequence>MQEDRIRFPSGELEMDGLYCPNRSPRAVAVTHPHPLYGGDMFNPVVEAIVAAYQKHGFGTLRFNFRGTGKSTGTYDEGLGEQDDVVAAVDFLRDQGFDEIHLSGYSFGTWVNAMALQDRLSVRQLTMVSPPVAFMEFKSQIRLPALSAVVTGSEDEIAPPHLIQPMIDEWNRHARFTIIQGADHFFFGFLDDLAATLSESIQVAGNK</sequence>
<protein>
    <submittedName>
        <fullName evidence="2">Alpha/beta hydrolase</fullName>
    </submittedName>
</protein>
<dbReference type="Pfam" id="PF00561">
    <property type="entry name" value="Abhydrolase_1"/>
    <property type="match status" value="1"/>
</dbReference>
<dbReference type="PANTHER" id="PTHR42103:SF2">
    <property type="entry name" value="AB HYDROLASE-1 DOMAIN-CONTAINING PROTEIN"/>
    <property type="match status" value="1"/>
</dbReference>
<dbReference type="InterPro" id="IPR029058">
    <property type="entry name" value="AB_hydrolase_fold"/>
</dbReference>
<dbReference type="KEGG" id="dov:DSCO28_48580"/>
<evidence type="ECO:0000313" key="2">
    <source>
        <dbReference type="EMBL" id="BBO84292.1"/>
    </source>
</evidence>
<gene>
    <name evidence="2" type="ORF">DSCO28_48580</name>
</gene>
<accession>A0A5K7ZVM1</accession>
<dbReference type="AlphaFoldDB" id="A0A5K7ZVM1"/>
<proteinExistence type="predicted"/>
<evidence type="ECO:0000259" key="1">
    <source>
        <dbReference type="Pfam" id="PF00561"/>
    </source>
</evidence>
<dbReference type="Proteomes" id="UP000425960">
    <property type="component" value="Chromosome"/>
</dbReference>
<dbReference type="InterPro" id="IPR000073">
    <property type="entry name" value="AB_hydrolase_1"/>
</dbReference>
<dbReference type="SUPFAM" id="SSF53474">
    <property type="entry name" value="alpha/beta-Hydrolases"/>
    <property type="match status" value="1"/>
</dbReference>
<dbReference type="EMBL" id="AP021876">
    <property type="protein sequence ID" value="BBO84292.1"/>
    <property type="molecule type" value="Genomic_DNA"/>
</dbReference>
<evidence type="ECO:0000313" key="3">
    <source>
        <dbReference type="Proteomes" id="UP000425960"/>
    </source>
</evidence>
<dbReference type="GO" id="GO:0016787">
    <property type="term" value="F:hydrolase activity"/>
    <property type="evidence" value="ECO:0007669"/>
    <property type="project" value="UniProtKB-KW"/>
</dbReference>
<name>A0A5K7ZVM1_9BACT</name>
<reference evidence="2 3" key="1">
    <citation type="submission" date="2019-11" db="EMBL/GenBank/DDBJ databases">
        <title>Comparative genomics of hydrocarbon-degrading Desulfosarcina strains.</title>
        <authorList>
            <person name="Watanabe M."/>
            <person name="Kojima H."/>
            <person name="Fukui M."/>
        </authorList>
    </citation>
    <scope>NUCLEOTIDE SEQUENCE [LARGE SCALE GENOMIC DNA]</scope>
    <source>
        <strain evidence="2 3">28bB2T</strain>
    </source>
</reference>
<organism evidence="2 3">
    <name type="scientific">Desulfosarcina ovata subsp. sediminis</name>
    <dbReference type="NCBI Taxonomy" id="885957"/>
    <lineage>
        <taxon>Bacteria</taxon>
        <taxon>Pseudomonadati</taxon>
        <taxon>Thermodesulfobacteriota</taxon>
        <taxon>Desulfobacteria</taxon>
        <taxon>Desulfobacterales</taxon>
        <taxon>Desulfosarcinaceae</taxon>
        <taxon>Desulfosarcina</taxon>
    </lineage>
</organism>
<dbReference type="RefSeq" id="WP_155311811.1">
    <property type="nucleotide sequence ID" value="NZ_AP021876.1"/>
</dbReference>
<dbReference type="PANTHER" id="PTHR42103">
    <property type="entry name" value="ALPHA/BETA-HYDROLASES SUPERFAMILY PROTEIN"/>
    <property type="match status" value="1"/>
</dbReference>